<dbReference type="InterPro" id="IPR032675">
    <property type="entry name" value="LRR_dom_sf"/>
</dbReference>
<dbReference type="InParanoid" id="A0A0H2RFI3"/>
<dbReference type="Gene3D" id="3.80.10.10">
    <property type="entry name" value="Ribonuclease Inhibitor"/>
    <property type="match status" value="1"/>
</dbReference>
<proteinExistence type="predicted"/>
<dbReference type="EMBL" id="KQ086097">
    <property type="protein sequence ID" value="KLO08308.1"/>
    <property type="molecule type" value="Genomic_DNA"/>
</dbReference>
<dbReference type="Proteomes" id="UP000053477">
    <property type="component" value="Unassembled WGS sequence"/>
</dbReference>
<keyword evidence="3" id="KW-1185">Reference proteome</keyword>
<organism evidence="2 3">
    <name type="scientific">Schizopora paradoxa</name>
    <dbReference type="NCBI Taxonomy" id="27342"/>
    <lineage>
        <taxon>Eukaryota</taxon>
        <taxon>Fungi</taxon>
        <taxon>Dikarya</taxon>
        <taxon>Basidiomycota</taxon>
        <taxon>Agaricomycotina</taxon>
        <taxon>Agaricomycetes</taxon>
        <taxon>Hymenochaetales</taxon>
        <taxon>Schizoporaceae</taxon>
        <taxon>Schizopora</taxon>
    </lineage>
</organism>
<accession>A0A0H2RFI3</accession>
<evidence type="ECO:0000313" key="3">
    <source>
        <dbReference type="Proteomes" id="UP000053477"/>
    </source>
</evidence>
<dbReference type="STRING" id="27342.A0A0H2RFI3"/>
<sequence length="626" mass="71184">MMVVGVKDASTWTSNDASWSQTSTKQPSSLERRASEYTILVDCDQFKGDHLKFANTPTSTMASALNYDVDEKIVLEALERMALKQASQGRSCRERGRGSNFEVESWRRLRTNWNRSDISAENISQLFQDEKVLDNMLQILEEMYSSAIRLHQSIASRSKPTILKLSKGIASLPNEVLMLIFGFAAPPGGRDSRRQAIWLSHVSRRFRNVALGTQSIWTTLDGYAPEEEFETFLARSGKDSDLHIVLHASLENDDVHNFVDRCLPLASRWATLLVTSGIDESDCDNADGPFEELFECRGEDELRFPRLRLLRVDQFQSVANSGLEPSEDLKFEPRWTFASLQRIECSEYIPLPSSAYTSVKSLSASLSLPISTFPCGFFADLRNLLPTLQSLTVLDLSIRTSTRIMEVFEDCSIECPSLSSLKLDFPSFVFPEAVDSFLEPFMSSLKFPCLTEIAVSLEIYSSKIKLRRIAEARLEELMRCFNFRSFVQLSSITFKLSHTEYKKDPEWCKSAYESWKYPLSYIPQVTSLTLQSFTGIEVGTVQDLRGKSRLQELRLIECNELDVPMLEKLVTSLRKANVWDTLVTFKMENCGSSLEYEDVVKIVGKEKLSFTKSRTNKLVWKLNSEV</sequence>
<dbReference type="OrthoDB" id="3244423at2759"/>
<protein>
    <submittedName>
        <fullName evidence="2">Uncharacterized protein</fullName>
    </submittedName>
</protein>
<reference evidence="2 3" key="1">
    <citation type="submission" date="2015-04" db="EMBL/GenBank/DDBJ databases">
        <title>Complete genome sequence of Schizopora paradoxa KUC8140, a cosmopolitan wood degrader in East Asia.</title>
        <authorList>
            <consortium name="DOE Joint Genome Institute"/>
            <person name="Min B."/>
            <person name="Park H."/>
            <person name="Jang Y."/>
            <person name="Kim J.-J."/>
            <person name="Kim K.H."/>
            <person name="Pangilinan J."/>
            <person name="Lipzen A."/>
            <person name="Riley R."/>
            <person name="Grigoriev I.V."/>
            <person name="Spatafora J.W."/>
            <person name="Choi I.-G."/>
        </authorList>
    </citation>
    <scope>NUCLEOTIDE SEQUENCE [LARGE SCALE GENOMIC DNA]</scope>
    <source>
        <strain evidence="2 3">KUC8140</strain>
    </source>
</reference>
<dbReference type="AlphaFoldDB" id="A0A0H2RFI3"/>
<evidence type="ECO:0000256" key="1">
    <source>
        <dbReference type="SAM" id="MobiDB-lite"/>
    </source>
</evidence>
<gene>
    <name evidence="2" type="ORF">SCHPADRAFT_1001052</name>
</gene>
<feature type="compositionally biased region" description="Polar residues" evidence="1">
    <location>
        <begin position="10"/>
        <end position="29"/>
    </location>
</feature>
<name>A0A0H2RFI3_9AGAM</name>
<dbReference type="Gene3D" id="1.20.1280.50">
    <property type="match status" value="1"/>
</dbReference>
<evidence type="ECO:0000313" key="2">
    <source>
        <dbReference type="EMBL" id="KLO08308.1"/>
    </source>
</evidence>
<feature type="region of interest" description="Disordered" evidence="1">
    <location>
        <begin position="1"/>
        <end position="30"/>
    </location>
</feature>